<dbReference type="RefSeq" id="WP_053222808.1">
    <property type="nucleotide sequence ID" value="NZ_JSVA01000007.1"/>
</dbReference>
<keyword evidence="1" id="KW-0560">Oxidoreductase</keyword>
<dbReference type="Pfam" id="PF02826">
    <property type="entry name" value="2-Hacid_dh_C"/>
    <property type="match status" value="1"/>
</dbReference>
<dbReference type="EMBL" id="JSVA01000007">
    <property type="protein sequence ID" value="KOF03448.1"/>
    <property type="molecule type" value="Genomic_DNA"/>
</dbReference>
<feature type="domain" description="D-isomer specific 2-hydroxyacid dehydrogenase NAD-binding" evidence="2">
    <location>
        <begin position="107"/>
        <end position="288"/>
    </location>
</feature>
<dbReference type="GO" id="GO:0051287">
    <property type="term" value="F:NAD binding"/>
    <property type="evidence" value="ECO:0007669"/>
    <property type="project" value="InterPro"/>
</dbReference>
<evidence type="ECO:0000259" key="2">
    <source>
        <dbReference type="Pfam" id="PF02826"/>
    </source>
</evidence>
<protein>
    <submittedName>
        <fullName evidence="3">Phosphoglycerate dehydrogenase</fullName>
    </submittedName>
</protein>
<evidence type="ECO:0000313" key="4">
    <source>
        <dbReference type="Proteomes" id="UP000036908"/>
    </source>
</evidence>
<dbReference type="GO" id="GO:0030267">
    <property type="term" value="F:glyoxylate reductase (NADPH) activity"/>
    <property type="evidence" value="ECO:0007669"/>
    <property type="project" value="TreeGrafter"/>
</dbReference>
<dbReference type="PATRIC" id="fig|1566026.4.peg.3037"/>
<dbReference type="InterPro" id="IPR006140">
    <property type="entry name" value="D-isomer_DH_NAD-bd"/>
</dbReference>
<dbReference type="SUPFAM" id="SSF52283">
    <property type="entry name" value="Formate/glycerate dehydrogenase catalytic domain-like"/>
    <property type="match status" value="1"/>
</dbReference>
<gene>
    <name evidence="3" type="ORF">OB69_06055</name>
</gene>
<dbReference type="GO" id="GO:0016618">
    <property type="term" value="F:hydroxypyruvate reductase [NAD(P)H] activity"/>
    <property type="evidence" value="ECO:0007669"/>
    <property type="project" value="TreeGrafter"/>
</dbReference>
<evidence type="ECO:0000313" key="3">
    <source>
        <dbReference type="EMBL" id="KOF03448.1"/>
    </source>
</evidence>
<dbReference type="SUPFAM" id="SSF51735">
    <property type="entry name" value="NAD(P)-binding Rossmann-fold domains"/>
    <property type="match status" value="1"/>
</dbReference>
<reference evidence="4" key="1">
    <citation type="submission" date="2014-11" db="EMBL/GenBank/DDBJ databases">
        <title>Genome sequencing of Roseivirga sp. D-25.</title>
        <authorList>
            <person name="Selvaratnam C."/>
            <person name="Thevarajoo S."/>
            <person name="Goh K.M."/>
            <person name="Eee R."/>
            <person name="Chan K.-G."/>
            <person name="Chong C.S."/>
        </authorList>
    </citation>
    <scope>NUCLEOTIDE SEQUENCE [LARGE SCALE GENOMIC DNA]</scope>
    <source>
        <strain evidence="4">D-25</strain>
    </source>
</reference>
<sequence>MQKKFLIVDDMHQSICGLLSEIGIDADYQPQISRSELLSIIGNYEGLLIRSKTDVDQELIDAAVKLEVIGRAGAGLDKIDVQYVESRGIEILNAPEGNRDALAEHAMGLLLSMLNNIIKSDAEVRNWVWDREGNRGDELSDKTIGIIGYGYMGQAFVQRLRAFDCRVLVYDKYKKGFGTKNVEEVSLAKLFDKSDILSLHIPLNEETRAWVNKDFIQNFRKDIYLLNTARGEILPTKDLLELLDSGKLKGAALDVLDKEKFDNLTEDERNQFTDLFSRKNIVFSPHVGGWTFSSYKRINEVLVGKIASHYHIMSESNKS</sequence>
<accession>A0A0L8ALR9</accession>
<dbReference type="GO" id="GO:0005829">
    <property type="term" value="C:cytosol"/>
    <property type="evidence" value="ECO:0007669"/>
    <property type="project" value="TreeGrafter"/>
</dbReference>
<dbReference type="AlphaFoldDB" id="A0A0L8ALR9"/>
<dbReference type="Proteomes" id="UP000036908">
    <property type="component" value="Unassembled WGS sequence"/>
</dbReference>
<proteinExistence type="predicted"/>
<dbReference type="PANTHER" id="PTHR10996:SF283">
    <property type="entry name" value="GLYOXYLATE_HYDROXYPYRUVATE REDUCTASE B"/>
    <property type="match status" value="1"/>
</dbReference>
<keyword evidence="4" id="KW-1185">Reference proteome</keyword>
<dbReference type="InterPro" id="IPR036291">
    <property type="entry name" value="NAD(P)-bd_dom_sf"/>
</dbReference>
<name>A0A0L8ALR9_9BACT</name>
<dbReference type="PANTHER" id="PTHR10996">
    <property type="entry name" value="2-HYDROXYACID DEHYDROGENASE-RELATED"/>
    <property type="match status" value="1"/>
</dbReference>
<comment type="caution">
    <text evidence="3">The sequence shown here is derived from an EMBL/GenBank/DDBJ whole genome shotgun (WGS) entry which is preliminary data.</text>
</comment>
<dbReference type="Gene3D" id="3.40.50.720">
    <property type="entry name" value="NAD(P)-binding Rossmann-like Domain"/>
    <property type="match status" value="2"/>
</dbReference>
<evidence type="ECO:0000256" key="1">
    <source>
        <dbReference type="ARBA" id="ARBA00023002"/>
    </source>
</evidence>
<dbReference type="OrthoDB" id="1522997at2"/>
<dbReference type="InterPro" id="IPR050223">
    <property type="entry name" value="D-isomer_2-hydroxyacid_DH"/>
</dbReference>
<organism evidence="3 4">
    <name type="scientific">Roseivirga seohaensis subsp. aquiponti</name>
    <dbReference type="NCBI Taxonomy" id="1566026"/>
    <lineage>
        <taxon>Bacteria</taxon>
        <taxon>Pseudomonadati</taxon>
        <taxon>Bacteroidota</taxon>
        <taxon>Cytophagia</taxon>
        <taxon>Cytophagales</taxon>
        <taxon>Roseivirgaceae</taxon>
        <taxon>Roseivirga</taxon>
    </lineage>
</organism>